<keyword evidence="1" id="KW-0472">Membrane</keyword>
<evidence type="ECO:0000313" key="2">
    <source>
        <dbReference type="EMBL" id="MFD1140902.1"/>
    </source>
</evidence>
<evidence type="ECO:0000256" key="1">
    <source>
        <dbReference type="SAM" id="Phobius"/>
    </source>
</evidence>
<sequence length="197" mass="21381">MNAPVLSRKTAMNPMLWIGALGLLAAGLFLLVSGVRQIQKSVGGPVLFKLPLTQNQGQFALLQPGRYAIWQSGRTVQRVPVKMAVPTITDLATGEKLTLHPSWSGVRVHDGWEGRILVYTFWAPAGQYELHLPTAPSESYPPSPVSLDIRERKPGYGLVVGILLVILAAFCLLTGLILPSVLQSLGDLDFRTGWVSS</sequence>
<dbReference type="RefSeq" id="WP_379884015.1">
    <property type="nucleotide sequence ID" value="NZ_JBHTLP010000004.1"/>
</dbReference>
<comment type="caution">
    <text evidence="2">The sequence shown here is derived from an EMBL/GenBank/DDBJ whole genome shotgun (WGS) entry which is preliminary data.</text>
</comment>
<feature type="transmembrane region" description="Helical" evidence="1">
    <location>
        <begin position="156"/>
        <end position="178"/>
    </location>
</feature>
<keyword evidence="3" id="KW-1185">Reference proteome</keyword>
<gene>
    <name evidence="2" type="ORF">ACFQ4C_07275</name>
</gene>
<organism evidence="2 3">
    <name type="scientific">Larkinella insperata</name>
    <dbReference type="NCBI Taxonomy" id="332158"/>
    <lineage>
        <taxon>Bacteria</taxon>
        <taxon>Pseudomonadati</taxon>
        <taxon>Bacteroidota</taxon>
        <taxon>Cytophagia</taxon>
        <taxon>Cytophagales</taxon>
        <taxon>Spirosomataceae</taxon>
        <taxon>Larkinella</taxon>
    </lineage>
</organism>
<dbReference type="EMBL" id="JBHTLP010000004">
    <property type="protein sequence ID" value="MFD1140902.1"/>
    <property type="molecule type" value="Genomic_DNA"/>
</dbReference>
<protein>
    <recommendedName>
        <fullName evidence="4">DUF3592 domain-containing protein</fullName>
    </recommendedName>
</protein>
<accession>A0ABW3Q6V1</accession>
<reference evidence="3" key="1">
    <citation type="journal article" date="2019" name="Int. J. Syst. Evol. Microbiol.">
        <title>The Global Catalogue of Microorganisms (GCM) 10K type strain sequencing project: providing services to taxonomists for standard genome sequencing and annotation.</title>
        <authorList>
            <consortium name="The Broad Institute Genomics Platform"/>
            <consortium name="The Broad Institute Genome Sequencing Center for Infectious Disease"/>
            <person name="Wu L."/>
            <person name="Ma J."/>
        </authorList>
    </citation>
    <scope>NUCLEOTIDE SEQUENCE [LARGE SCALE GENOMIC DNA]</scope>
    <source>
        <strain evidence="3">CCUG 55608</strain>
    </source>
</reference>
<evidence type="ECO:0008006" key="4">
    <source>
        <dbReference type="Google" id="ProtNLM"/>
    </source>
</evidence>
<evidence type="ECO:0000313" key="3">
    <source>
        <dbReference type="Proteomes" id="UP001597116"/>
    </source>
</evidence>
<feature type="transmembrane region" description="Helical" evidence="1">
    <location>
        <begin position="15"/>
        <end position="32"/>
    </location>
</feature>
<dbReference type="Proteomes" id="UP001597116">
    <property type="component" value="Unassembled WGS sequence"/>
</dbReference>
<name>A0ABW3Q6V1_9BACT</name>
<keyword evidence="1" id="KW-1133">Transmembrane helix</keyword>
<keyword evidence="1" id="KW-0812">Transmembrane</keyword>
<proteinExistence type="predicted"/>